<evidence type="ECO:0000256" key="1">
    <source>
        <dbReference type="SAM" id="Phobius"/>
    </source>
</evidence>
<organism evidence="2">
    <name type="scientific">Hexamita inflata</name>
    <dbReference type="NCBI Taxonomy" id="28002"/>
    <lineage>
        <taxon>Eukaryota</taxon>
        <taxon>Metamonada</taxon>
        <taxon>Diplomonadida</taxon>
        <taxon>Hexamitidae</taxon>
        <taxon>Hexamitinae</taxon>
        <taxon>Hexamita</taxon>
    </lineage>
</organism>
<keyword evidence="1" id="KW-0472">Membrane</keyword>
<evidence type="ECO:0000313" key="2">
    <source>
        <dbReference type="EMBL" id="CAI9949518.1"/>
    </source>
</evidence>
<comment type="caution">
    <text evidence="2">The sequence shown here is derived from an EMBL/GenBank/DDBJ whole genome shotgun (WGS) entry which is preliminary data.</text>
</comment>
<feature type="transmembrane region" description="Helical" evidence="1">
    <location>
        <begin position="76"/>
        <end position="97"/>
    </location>
</feature>
<dbReference type="EMBL" id="CAXDID020000228">
    <property type="protein sequence ID" value="CAL6059989.1"/>
    <property type="molecule type" value="Genomic_DNA"/>
</dbReference>
<feature type="transmembrane region" description="Helical" evidence="1">
    <location>
        <begin position="53"/>
        <end position="70"/>
    </location>
</feature>
<keyword evidence="1" id="KW-1133">Transmembrane helix</keyword>
<dbReference type="AlphaFoldDB" id="A0AA86Q4F0"/>
<reference evidence="3 4" key="2">
    <citation type="submission" date="2024-07" db="EMBL/GenBank/DDBJ databases">
        <authorList>
            <person name="Akdeniz Z."/>
        </authorList>
    </citation>
    <scope>NUCLEOTIDE SEQUENCE [LARGE SCALE GENOMIC DNA]</scope>
</reference>
<proteinExistence type="predicted"/>
<evidence type="ECO:0000313" key="3">
    <source>
        <dbReference type="EMBL" id="CAL6059989.1"/>
    </source>
</evidence>
<keyword evidence="4" id="KW-1185">Reference proteome</keyword>
<evidence type="ECO:0000313" key="4">
    <source>
        <dbReference type="Proteomes" id="UP001642409"/>
    </source>
</evidence>
<sequence length="102" mass="11680">MQIHLSNTKIFHTITYQTKKFQQQTSQNSTTKYSQLGAVHSELQRRLMKQDNVEIRLGLFSGLVTFRLGFLASLGFVLLGAFSSIFFVGSVYIYIYIHTKPV</sequence>
<protein>
    <submittedName>
        <fullName evidence="3">Hypothetical_protein</fullName>
    </submittedName>
</protein>
<accession>A0AA86Q4F0</accession>
<dbReference type="EMBL" id="CATOUU010000800">
    <property type="protein sequence ID" value="CAI9949518.1"/>
    <property type="molecule type" value="Genomic_DNA"/>
</dbReference>
<keyword evidence="1" id="KW-0812">Transmembrane</keyword>
<name>A0AA86Q4F0_9EUKA</name>
<dbReference type="Proteomes" id="UP001642409">
    <property type="component" value="Unassembled WGS sequence"/>
</dbReference>
<gene>
    <name evidence="2" type="ORF">HINF_LOCUS37163</name>
    <name evidence="3" type="ORF">HINF_LOCUS49009</name>
</gene>
<reference evidence="2" key="1">
    <citation type="submission" date="2023-06" db="EMBL/GenBank/DDBJ databases">
        <authorList>
            <person name="Kurt Z."/>
        </authorList>
    </citation>
    <scope>NUCLEOTIDE SEQUENCE</scope>
</reference>